<evidence type="ECO:0008006" key="5">
    <source>
        <dbReference type="Google" id="ProtNLM"/>
    </source>
</evidence>
<dbReference type="AlphaFoldDB" id="A0AAJ5EGM9"/>
<accession>A0AAJ5EGM9</accession>
<dbReference type="EMBL" id="CP038865">
    <property type="protein sequence ID" value="QCA29533.1"/>
    <property type="molecule type" value="Genomic_DNA"/>
</dbReference>
<evidence type="ECO:0000313" key="4">
    <source>
        <dbReference type="Proteomes" id="UP000297725"/>
    </source>
</evidence>
<evidence type="ECO:0000313" key="2">
    <source>
        <dbReference type="EMBL" id="TFZ42649.1"/>
    </source>
</evidence>
<protein>
    <recommendedName>
        <fullName evidence="5">DUF2187 domain-containing protein</fullName>
    </recommendedName>
</protein>
<dbReference type="Proteomes" id="UP000297725">
    <property type="component" value="Unassembled WGS sequence"/>
</dbReference>
<proteinExistence type="predicted"/>
<dbReference type="Proteomes" id="UP000296883">
    <property type="component" value="Chromosome"/>
</dbReference>
<organism evidence="2 4">
    <name type="scientific">Vagococcus xieshaowenii</name>
    <dbReference type="NCBI Taxonomy" id="2562451"/>
    <lineage>
        <taxon>Bacteria</taxon>
        <taxon>Bacillati</taxon>
        <taxon>Bacillota</taxon>
        <taxon>Bacilli</taxon>
        <taxon>Lactobacillales</taxon>
        <taxon>Enterococcaceae</taxon>
        <taxon>Vagococcus</taxon>
    </lineage>
</organism>
<dbReference type="RefSeq" id="WP_135253825.1">
    <property type="nucleotide sequence ID" value="NZ_CP038865.1"/>
</dbReference>
<evidence type="ECO:0000313" key="1">
    <source>
        <dbReference type="EMBL" id="QCA29533.1"/>
    </source>
</evidence>
<sequence length="64" mass="7260">MSLLKIGQLVQFKSTLLSHVATGTIYKLNINTCAIEFDTFNPIDKDRIHVLNNKIIISNKDIMI</sequence>
<name>A0AAJ5EGM9_9ENTE</name>
<reference evidence="2 4" key="1">
    <citation type="submission" date="2019-03" db="EMBL/GenBank/DDBJ databases">
        <title>Vagococcus sp. was isolated fron gut of Carduelis flavirostris.</title>
        <authorList>
            <person name="Ge Y."/>
        </authorList>
    </citation>
    <scope>NUCLEOTIDE SEQUENCE [LARGE SCALE GENOMIC DNA]</scope>
    <source>
        <strain evidence="2 4">CF-210</strain>
    </source>
</reference>
<dbReference type="EMBL" id="SRHU01000009">
    <property type="protein sequence ID" value="TFZ42649.1"/>
    <property type="molecule type" value="Genomic_DNA"/>
</dbReference>
<reference evidence="1 3" key="2">
    <citation type="journal article" date="2020" name="Int. J. Syst. Evol. Microbiol.">
        <title>Vagococcus xieshaowenii sp. nov., isolated from snow finch (Montifringilla taczanowskii) cloacal content.</title>
        <authorList>
            <person name="Ge Y."/>
            <person name="Yang J."/>
            <person name="Lai X.H."/>
            <person name="Zhang G."/>
            <person name="Jin D."/>
            <person name="Lu S."/>
            <person name="Wang B."/>
            <person name="Huang Y."/>
            <person name="Huang Y."/>
            <person name="Ren Z."/>
            <person name="Zhang X."/>
            <person name="Xu J."/>
        </authorList>
    </citation>
    <scope>NUCLEOTIDE SEQUENCE [LARGE SCALE GENOMIC DNA]</scope>
    <source>
        <strain evidence="3">personal::cf-49</strain>
        <strain evidence="1">Personal::cf-49</strain>
    </source>
</reference>
<evidence type="ECO:0000313" key="3">
    <source>
        <dbReference type="Proteomes" id="UP000296883"/>
    </source>
</evidence>
<keyword evidence="3" id="KW-1185">Reference proteome</keyword>
<gene>
    <name evidence="2" type="ORF">E4031_02845</name>
    <name evidence="1" type="ORF">E4Z98_09445</name>
</gene>